<sequence>MLNLLHPRKIIGTLAAPIKKSGGHVLLECDVKRYTRSLLQGIAYIHSHGYGHCDLKPENVLLVPTESVEFAPKVGDFGLTKKIEKNKKRKLLVDHIQEPSSDIWAFGCIVFEMFLGKSVWIDTYELLKIPSEISKDGKDFLKGCLVKKATFRFTAEMLLNHPFVSGLDNIKGSEFGKILDEGWMDSIVTLSDVGNEFGTSSYSEDWSFISGALYLMTSGVLQYP</sequence>
<evidence type="ECO:0000313" key="3">
    <source>
        <dbReference type="Proteomes" id="UP001174677"/>
    </source>
</evidence>
<dbReference type="Proteomes" id="UP001174677">
    <property type="component" value="Chromosome 4"/>
</dbReference>
<dbReference type="SUPFAM" id="SSF56112">
    <property type="entry name" value="Protein kinase-like (PK-like)"/>
    <property type="match status" value="1"/>
</dbReference>
<name>A0ABQ9MUG8_HEVBR</name>
<reference evidence="2" key="1">
    <citation type="journal article" date="2023" name="Plant Biotechnol. J.">
        <title>Chromosome-level wild Hevea brasiliensis genome provides new tools for genomic-assisted breeding and valuable loci to elevate rubber yield.</title>
        <authorList>
            <person name="Cheng H."/>
            <person name="Song X."/>
            <person name="Hu Y."/>
            <person name="Wu T."/>
            <person name="Yang Q."/>
            <person name="An Z."/>
            <person name="Feng S."/>
            <person name="Deng Z."/>
            <person name="Wu W."/>
            <person name="Zeng X."/>
            <person name="Tu M."/>
            <person name="Wang X."/>
            <person name="Huang H."/>
        </authorList>
    </citation>
    <scope>NUCLEOTIDE SEQUENCE</scope>
    <source>
        <strain evidence="2">MT/VB/25A 57/8</strain>
    </source>
</reference>
<keyword evidence="3" id="KW-1185">Reference proteome</keyword>
<dbReference type="SMART" id="SM00220">
    <property type="entry name" value="S_TKc"/>
    <property type="match status" value="1"/>
</dbReference>
<comment type="caution">
    <text evidence="2">The sequence shown here is derived from an EMBL/GenBank/DDBJ whole genome shotgun (WGS) entry which is preliminary data.</text>
</comment>
<dbReference type="InterPro" id="IPR000719">
    <property type="entry name" value="Prot_kinase_dom"/>
</dbReference>
<protein>
    <recommendedName>
        <fullName evidence="1">Protein kinase domain-containing protein</fullName>
    </recommendedName>
</protein>
<dbReference type="InterPro" id="IPR008271">
    <property type="entry name" value="Ser/Thr_kinase_AS"/>
</dbReference>
<dbReference type="PROSITE" id="PS00108">
    <property type="entry name" value="PROTEIN_KINASE_ST"/>
    <property type="match status" value="1"/>
</dbReference>
<dbReference type="PANTHER" id="PTHR48011:SF56">
    <property type="entry name" value="PROTEIN KINASE DOMAIN-CONTAINING PROTEIN"/>
    <property type="match status" value="1"/>
</dbReference>
<proteinExistence type="predicted"/>
<accession>A0ABQ9MUG8</accession>
<dbReference type="InterPro" id="IPR052751">
    <property type="entry name" value="Plant_MAPKKK"/>
</dbReference>
<dbReference type="Gene3D" id="1.10.510.10">
    <property type="entry name" value="Transferase(Phosphotransferase) domain 1"/>
    <property type="match status" value="1"/>
</dbReference>
<gene>
    <name evidence="2" type="ORF">P3X46_006490</name>
</gene>
<dbReference type="PROSITE" id="PS50011">
    <property type="entry name" value="PROTEIN_KINASE_DOM"/>
    <property type="match status" value="1"/>
</dbReference>
<dbReference type="InterPro" id="IPR011009">
    <property type="entry name" value="Kinase-like_dom_sf"/>
</dbReference>
<dbReference type="Pfam" id="PF00069">
    <property type="entry name" value="Pkinase"/>
    <property type="match status" value="1"/>
</dbReference>
<feature type="domain" description="Protein kinase" evidence="1">
    <location>
        <begin position="1"/>
        <end position="164"/>
    </location>
</feature>
<evidence type="ECO:0000259" key="1">
    <source>
        <dbReference type="PROSITE" id="PS50011"/>
    </source>
</evidence>
<evidence type="ECO:0000313" key="2">
    <source>
        <dbReference type="EMBL" id="KAJ9182499.1"/>
    </source>
</evidence>
<organism evidence="2 3">
    <name type="scientific">Hevea brasiliensis</name>
    <name type="common">Para rubber tree</name>
    <name type="synonym">Siphonia brasiliensis</name>
    <dbReference type="NCBI Taxonomy" id="3981"/>
    <lineage>
        <taxon>Eukaryota</taxon>
        <taxon>Viridiplantae</taxon>
        <taxon>Streptophyta</taxon>
        <taxon>Embryophyta</taxon>
        <taxon>Tracheophyta</taxon>
        <taxon>Spermatophyta</taxon>
        <taxon>Magnoliopsida</taxon>
        <taxon>eudicotyledons</taxon>
        <taxon>Gunneridae</taxon>
        <taxon>Pentapetalae</taxon>
        <taxon>rosids</taxon>
        <taxon>fabids</taxon>
        <taxon>Malpighiales</taxon>
        <taxon>Euphorbiaceae</taxon>
        <taxon>Crotonoideae</taxon>
        <taxon>Micrandreae</taxon>
        <taxon>Hevea</taxon>
    </lineage>
</organism>
<dbReference type="PANTHER" id="PTHR48011">
    <property type="entry name" value="CCR4-NOT TRANSCRIPTIONAL COMPLEX SUBUNIT CAF120-RELATED"/>
    <property type="match status" value="1"/>
</dbReference>
<dbReference type="EMBL" id="JARPOI010000004">
    <property type="protein sequence ID" value="KAJ9182499.1"/>
    <property type="molecule type" value="Genomic_DNA"/>
</dbReference>